<dbReference type="Gene3D" id="3.40.50.1110">
    <property type="entry name" value="SGNH hydrolase"/>
    <property type="match status" value="1"/>
</dbReference>
<dbReference type="InterPro" id="IPR053140">
    <property type="entry name" value="GDSL_Rv0518-like"/>
</dbReference>
<dbReference type="GO" id="GO:0016787">
    <property type="term" value="F:hydrolase activity"/>
    <property type="evidence" value="ECO:0007669"/>
    <property type="project" value="UniProtKB-KW"/>
</dbReference>
<evidence type="ECO:0000259" key="1">
    <source>
        <dbReference type="Pfam" id="PF13472"/>
    </source>
</evidence>
<reference evidence="2" key="1">
    <citation type="submission" date="2024-05" db="EMBL/GenBank/DDBJ databases">
        <authorList>
            <person name="Cai S.Y."/>
            <person name="Jin L.M."/>
            <person name="Li H.R."/>
        </authorList>
    </citation>
    <scope>NUCLEOTIDE SEQUENCE</scope>
    <source>
        <strain evidence="2">A5-74</strain>
    </source>
</reference>
<dbReference type="SUPFAM" id="SSF52266">
    <property type="entry name" value="SGNH hydrolase"/>
    <property type="match status" value="1"/>
</dbReference>
<evidence type="ECO:0000313" key="2">
    <source>
        <dbReference type="EMBL" id="XCG64847.1"/>
    </source>
</evidence>
<dbReference type="InterPro" id="IPR036514">
    <property type="entry name" value="SGNH_hydro_sf"/>
</dbReference>
<dbReference type="Pfam" id="PF13472">
    <property type="entry name" value="Lipase_GDSL_2"/>
    <property type="match status" value="1"/>
</dbReference>
<dbReference type="InterPro" id="IPR013830">
    <property type="entry name" value="SGNH_hydro"/>
</dbReference>
<sequence>MHSTISRLIVVGDSIAEGLDDRWPDSEVYRGWADLVAGRLAQDQPELEYANLAVRGKRLDQIVDEQFHRALAARPDMIALFGGVNDLLQRGHQPVVIEARVDDAVARLTAGCPLVVVFTVGDVSRQTPMLRALRPRLAALNAAVRRAAAAHGALVVELEHLVGMNDLRYFGADRFHLSAAGHRRVAAEVLRAIGVEPDPRWSAPLDGAPVVPDWRSHLGWIRRQVVPTVTSRIRNVVVGRTPGDGFAAKRPVLARVSGSSTDLTPAA</sequence>
<dbReference type="AlphaFoldDB" id="A0AAU8DS63"/>
<dbReference type="EMBL" id="CP159218">
    <property type="protein sequence ID" value="XCG64847.1"/>
    <property type="molecule type" value="Genomic_DNA"/>
</dbReference>
<gene>
    <name evidence="2" type="ORF">ABLG96_05905</name>
</gene>
<name>A0AAU8DS63_9ACTN</name>
<dbReference type="PANTHER" id="PTHR43784">
    <property type="entry name" value="GDSL-LIKE LIPASE/ACYLHYDROLASE, PUTATIVE (AFU_ORTHOLOGUE AFUA_2G00820)-RELATED"/>
    <property type="match status" value="1"/>
</dbReference>
<feature type="domain" description="SGNH hydrolase-type esterase" evidence="1">
    <location>
        <begin position="10"/>
        <end position="184"/>
    </location>
</feature>
<dbReference type="RefSeq" id="WP_353650459.1">
    <property type="nucleotide sequence ID" value="NZ_CP159218.1"/>
</dbReference>
<accession>A0AAU8DS63</accession>
<keyword evidence="2" id="KW-0378">Hydrolase</keyword>
<dbReference type="CDD" id="cd01832">
    <property type="entry name" value="SGNH_hydrolase_like_1"/>
    <property type="match status" value="1"/>
</dbReference>
<dbReference type="PANTHER" id="PTHR43784:SF2">
    <property type="entry name" value="GDSL-LIKE LIPASE_ACYLHYDROLASE, PUTATIVE (AFU_ORTHOLOGUE AFUA_2G00820)-RELATED"/>
    <property type="match status" value="1"/>
</dbReference>
<protein>
    <submittedName>
        <fullName evidence="2">SGNH/GDSL hydrolase family protein</fullName>
        <ecNumber evidence="2">3.1.-.-</ecNumber>
    </submittedName>
</protein>
<organism evidence="2">
    <name type="scientific">Nakamurella sp. A5-74</name>
    <dbReference type="NCBI Taxonomy" id="3158264"/>
    <lineage>
        <taxon>Bacteria</taxon>
        <taxon>Bacillati</taxon>
        <taxon>Actinomycetota</taxon>
        <taxon>Actinomycetes</taxon>
        <taxon>Nakamurellales</taxon>
        <taxon>Nakamurellaceae</taxon>
        <taxon>Nakamurella</taxon>
    </lineage>
</organism>
<proteinExistence type="predicted"/>
<dbReference type="EC" id="3.1.-.-" evidence="2"/>